<evidence type="ECO:0000256" key="1">
    <source>
        <dbReference type="SAM" id="MobiDB-lite"/>
    </source>
</evidence>
<gene>
    <name evidence="2" type="ORF">C1H46_035095</name>
</gene>
<sequence length="106" mass="12355">MKVSGNTLPSSLSSPFCSSQLHLYQRSLKICVTPSFIGELAIERQRFSSTQILDFLDSQSRSSLNHRLHPPRHCRQIPRCQAEPRRRRNPYEIQLVKNQKKKKKPI</sequence>
<evidence type="ECO:0000313" key="2">
    <source>
        <dbReference type="EMBL" id="TQD79356.1"/>
    </source>
</evidence>
<proteinExistence type="predicted"/>
<keyword evidence="3" id="KW-1185">Reference proteome</keyword>
<dbReference type="EMBL" id="VIEB01000863">
    <property type="protein sequence ID" value="TQD79356.1"/>
    <property type="molecule type" value="Genomic_DNA"/>
</dbReference>
<feature type="region of interest" description="Disordered" evidence="1">
    <location>
        <begin position="63"/>
        <end position="106"/>
    </location>
</feature>
<reference evidence="2 3" key="1">
    <citation type="journal article" date="2019" name="G3 (Bethesda)">
        <title>Sequencing of a Wild Apple (Malus baccata) Genome Unravels the Differences Between Cultivated and Wild Apple Species Regarding Disease Resistance and Cold Tolerance.</title>
        <authorList>
            <person name="Chen X."/>
        </authorList>
    </citation>
    <scope>NUCLEOTIDE SEQUENCE [LARGE SCALE GENOMIC DNA]</scope>
    <source>
        <strain evidence="3">cv. Shandingzi</strain>
        <tissue evidence="2">Leaves</tissue>
    </source>
</reference>
<dbReference type="Proteomes" id="UP000315295">
    <property type="component" value="Unassembled WGS sequence"/>
</dbReference>
<feature type="compositionally biased region" description="Basic residues" evidence="1">
    <location>
        <begin position="64"/>
        <end position="76"/>
    </location>
</feature>
<accession>A0A540KYQ4</accession>
<protein>
    <submittedName>
        <fullName evidence="2">Uncharacterized protein</fullName>
    </submittedName>
</protein>
<evidence type="ECO:0000313" key="3">
    <source>
        <dbReference type="Proteomes" id="UP000315295"/>
    </source>
</evidence>
<organism evidence="2 3">
    <name type="scientific">Malus baccata</name>
    <name type="common">Siberian crab apple</name>
    <name type="synonym">Pyrus baccata</name>
    <dbReference type="NCBI Taxonomy" id="106549"/>
    <lineage>
        <taxon>Eukaryota</taxon>
        <taxon>Viridiplantae</taxon>
        <taxon>Streptophyta</taxon>
        <taxon>Embryophyta</taxon>
        <taxon>Tracheophyta</taxon>
        <taxon>Spermatophyta</taxon>
        <taxon>Magnoliopsida</taxon>
        <taxon>eudicotyledons</taxon>
        <taxon>Gunneridae</taxon>
        <taxon>Pentapetalae</taxon>
        <taxon>rosids</taxon>
        <taxon>fabids</taxon>
        <taxon>Rosales</taxon>
        <taxon>Rosaceae</taxon>
        <taxon>Amygdaloideae</taxon>
        <taxon>Maleae</taxon>
        <taxon>Malus</taxon>
    </lineage>
</organism>
<comment type="caution">
    <text evidence="2">The sequence shown here is derived from an EMBL/GenBank/DDBJ whole genome shotgun (WGS) entry which is preliminary data.</text>
</comment>
<dbReference type="AlphaFoldDB" id="A0A540KYQ4"/>
<name>A0A540KYQ4_MALBA</name>